<dbReference type="NCBIfam" id="TIGR01509">
    <property type="entry name" value="HAD-SF-IA-v3"/>
    <property type="match status" value="1"/>
</dbReference>
<dbReference type="InterPro" id="IPR041492">
    <property type="entry name" value="HAD_2"/>
</dbReference>
<dbReference type="PANTHER" id="PTHR43434:SF24">
    <property type="entry name" value="HYDROLASE-RELATED"/>
    <property type="match status" value="1"/>
</dbReference>
<dbReference type="GO" id="GO:0005829">
    <property type="term" value="C:cytosol"/>
    <property type="evidence" value="ECO:0007669"/>
    <property type="project" value="TreeGrafter"/>
</dbReference>
<dbReference type="SFLD" id="SFLDS00003">
    <property type="entry name" value="Haloacid_Dehalogenase"/>
    <property type="match status" value="1"/>
</dbReference>
<dbReference type="AlphaFoldDB" id="A0A3B9IEF2"/>
<dbReference type="InterPro" id="IPR036412">
    <property type="entry name" value="HAD-like_sf"/>
</dbReference>
<dbReference type="EMBL" id="DMAI01000024">
    <property type="protein sequence ID" value="HAE46106.1"/>
    <property type="molecule type" value="Genomic_DNA"/>
</dbReference>
<dbReference type="NCBIfam" id="TIGR01549">
    <property type="entry name" value="HAD-SF-IA-v1"/>
    <property type="match status" value="1"/>
</dbReference>
<dbReference type="Gene3D" id="3.40.50.1000">
    <property type="entry name" value="HAD superfamily/HAD-like"/>
    <property type="match status" value="1"/>
</dbReference>
<dbReference type="Gene3D" id="1.10.150.240">
    <property type="entry name" value="Putative phosphatase, domain 2"/>
    <property type="match status" value="1"/>
</dbReference>
<dbReference type="Proteomes" id="UP000257706">
    <property type="component" value="Unassembled WGS sequence"/>
</dbReference>
<name>A0A3B9IEF2_9PROT</name>
<dbReference type="PANTHER" id="PTHR43434">
    <property type="entry name" value="PHOSPHOGLYCOLATE PHOSPHATASE"/>
    <property type="match status" value="1"/>
</dbReference>
<dbReference type="InterPro" id="IPR023198">
    <property type="entry name" value="PGP-like_dom2"/>
</dbReference>
<dbReference type="GO" id="GO:0006281">
    <property type="term" value="P:DNA repair"/>
    <property type="evidence" value="ECO:0007669"/>
    <property type="project" value="TreeGrafter"/>
</dbReference>
<organism evidence="1 2">
    <name type="scientific">Tistrella mobilis</name>
    <dbReference type="NCBI Taxonomy" id="171437"/>
    <lineage>
        <taxon>Bacteria</taxon>
        <taxon>Pseudomonadati</taxon>
        <taxon>Pseudomonadota</taxon>
        <taxon>Alphaproteobacteria</taxon>
        <taxon>Geminicoccales</taxon>
        <taxon>Geminicoccaceae</taxon>
        <taxon>Tistrella</taxon>
    </lineage>
</organism>
<dbReference type="InterPro" id="IPR006439">
    <property type="entry name" value="HAD-SF_hydro_IA"/>
</dbReference>
<dbReference type="SFLD" id="SFLDG01135">
    <property type="entry name" value="C1.5.6:_HAD__Beta-PGM__Phospha"/>
    <property type="match status" value="1"/>
</dbReference>
<protein>
    <submittedName>
        <fullName evidence="1">Haloacid dehalogenase</fullName>
    </submittedName>
</protein>
<gene>
    <name evidence="1" type="ORF">DCK97_01680</name>
</gene>
<accession>A0A3B9IEF2</accession>
<comment type="caution">
    <text evidence="1">The sequence shown here is derived from an EMBL/GenBank/DDBJ whole genome shotgun (WGS) entry which is preliminary data.</text>
</comment>
<dbReference type="SUPFAM" id="SSF56784">
    <property type="entry name" value="HAD-like"/>
    <property type="match status" value="1"/>
</dbReference>
<evidence type="ECO:0000313" key="1">
    <source>
        <dbReference type="EMBL" id="HAE46106.1"/>
    </source>
</evidence>
<evidence type="ECO:0000313" key="2">
    <source>
        <dbReference type="Proteomes" id="UP000257706"/>
    </source>
</evidence>
<reference evidence="1 2" key="1">
    <citation type="journal article" date="2018" name="Nat. Biotechnol.">
        <title>A standardized bacterial taxonomy based on genome phylogeny substantially revises the tree of life.</title>
        <authorList>
            <person name="Parks D.H."/>
            <person name="Chuvochina M."/>
            <person name="Waite D.W."/>
            <person name="Rinke C."/>
            <person name="Skarshewski A."/>
            <person name="Chaumeil P.A."/>
            <person name="Hugenholtz P."/>
        </authorList>
    </citation>
    <scope>NUCLEOTIDE SEQUENCE [LARGE SCALE GENOMIC DNA]</scope>
    <source>
        <strain evidence="1">UBA8739</strain>
    </source>
</reference>
<dbReference type="SFLD" id="SFLDG01129">
    <property type="entry name" value="C1.5:_HAD__Beta-PGM__Phosphata"/>
    <property type="match status" value="1"/>
</dbReference>
<dbReference type="GO" id="GO:0008967">
    <property type="term" value="F:phosphoglycolate phosphatase activity"/>
    <property type="evidence" value="ECO:0007669"/>
    <property type="project" value="TreeGrafter"/>
</dbReference>
<dbReference type="InterPro" id="IPR023214">
    <property type="entry name" value="HAD_sf"/>
</dbReference>
<dbReference type="Pfam" id="PF13419">
    <property type="entry name" value="HAD_2"/>
    <property type="match status" value="1"/>
</dbReference>
<dbReference type="InterPro" id="IPR050155">
    <property type="entry name" value="HAD-like_hydrolase_sf"/>
</dbReference>
<proteinExistence type="predicted"/>
<sequence length="238" mass="24774">MTTGTEGIGLVVFDCDGTLVDSAGHIADTMADCFLAAGIAAPTPAEVARIIGLSLPIAIGRLLPYLDDVACHDLARGYRDAYRRRLAAGLMGDERLFDGVDAALKRLDGAGYVLGMATGKSIRGVERTVARFGFERLFVTIQTADTHPSKPHPAMMLAAMDETGADPARSVLIGDTSYDMEMARAAGARAIGVAWGCHAHQDLLDAGADLVVTAAAELDAAIATLIGAPLAPERRIGA</sequence>